<feature type="transmembrane region" description="Helical" evidence="2">
    <location>
        <begin position="245"/>
        <end position="265"/>
    </location>
</feature>
<keyword evidence="2" id="KW-0472">Membrane</keyword>
<evidence type="ECO:0000256" key="2">
    <source>
        <dbReference type="SAM" id="Phobius"/>
    </source>
</evidence>
<sequence length="453" mass="47008">MAGRRGAHRGRRGARPAPARHGRAGRDGGRRGHRAAARRHLLVLPLPRVVLPIPGRRALRALSRPRPGVALSVLALGVVWLVVTNHGPLSDTRVSDLYLYAQYHDLLHSGLVPFRDFSFEYPPVALAPIWLVGGDETQMSLLMLGCAIAGQLAAWSLGGPVAGWLTVALPVLAGALVRTHLDLLPAALTMVALALVVARPRGGVEGAAALLAIGTMAKLWPAAVGAVVLVWLVGRGEGRAAVRGAAVFVVVALAIGVPFAVLGGFPSVMVRFHLDRPVQIESTAASILEAVGGTHVTGHPVLEDRFKSNGLAGGPAGVVLTGTTLALGVVGLVLLALAHRRRTDRDLLLAAFGVTVAFVALGKVLSPQYLCWMLPPAAVVAARGAWVGPACVAAASALTQVWFPSRYFDIVFQHDWAVGAVAVRNALLLAALAATVAALARSPRPASAAPPPG</sequence>
<keyword evidence="2" id="KW-0812">Transmembrane</keyword>
<protein>
    <submittedName>
        <fullName evidence="3">DUF2029 domain-containing protein</fullName>
    </submittedName>
</protein>
<dbReference type="EMBL" id="CP042430">
    <property type="protein sequence ID" value="QEC46783.1"/>
    <property type="molecule type" value="Genomic_DNA"/>
</dbReference>
<feature type="transmembrane region" description="Helical" evidence="2">
    <location>
        <begin position="416"/>
        <end position="440"/>
    </location>
</feature>
<dbReference type="KEGG" id="bsol:FSW04_03735"/>
<dbReference type="OrthoDB" id="5243425at2"/>
<evidence type="ECO:0000313" key="4">
    <source>
        <dbReference type="Proteomes" id="UP000321805"/>
    </source>
</evidence>
<feature type="transmembrane region" description="Helical" evidence="2">
    <location>
        <begin position="66"/>
        <end position="83"/>
    </location>
</feature>
<keyword evidence="2" id="KW-1133">Transmembrane helix</keyword>
<organism evidence="3 4">
    <name type="scientific">Baekduia soli</name>
    <dbReference type="NCBI Taxonomy" id="496014"/>
    <lineage>
        <taxon>Bacteria</taxon>
        <taxon>Bacillati</taxon>
        <taxon>Actinomycetota</taxon>
        <taxon>Thermoleophilia</taxon>
        <taxon>Solirubrobacterales</taxon>
        <taxon>Baekduiaceae</taxon>
        <taxon>Baekduia</taxon>
    </lineage>
</organism>
<feature type="transmembrane region" description="Helical" evidence="2">
    <location>
        <begin position="181"/>
        <end position="198"/>
    </location>
</feature>
<feature type="compositionally biased region" description="Basic residues" evidence="1">
    <location>
        <begin position="1"/>
        <end position="23"/>
    </location>
</feature>
<feature type="transmembrane region" description="Helical" evidence="2">
    <location>
        <begin position="210"/>
        <end position="233"/>
    </location>
</feature>
<feature type="transmembrane region" description="Helical" evidence="2">
    <location>
        <begin position="347"/>
        <end position="365"/>
    </location>
</feature>
<feature type="transmembrane region" description="Helical" evidence="2">
    <location>
        <begin position="141"/>
        <end position="169"/>
    </location>
</feature>
<evidence type="ECO:0000256" key="1">
    <source>
        <dbReference type="SAM" id="MobiDB-lite"/>
    </source>
</evidence>
<proteinExistence type="predicted"/>
<keyword evidence="4" id="KW-1185">Reference proteome</keyword>
<gene>
    <name evidence="3" type="ORF">FSW04_03735</name>
</gene>
<feature type="transmembrane region" description="Helical" evidence="2">
    <location>
        <begin position="385"/>
        <end position="404"/>
    </location>
</feature>
<name>A0A5B8U187_9ACTN</name>
<feature type="transmembrane region" description="Helical" evidence="2">
    <location>
        <begin position="316"/>
        <end position="335"/>
    </location>
</feature>
<dbReference type="Proteomes" id="UP000321805">
    <property type="component" value="Chromosome"/>
</dbReference>
<feature type="region of interest" description="Disordered" evidence="1">
    <location>
        <begin position="1"/>
        <end position="32"/>
    </location>
</feature>
<reference evidence="3 4" key="1">
    <citation type="journal article" date="2018" name="J. Microbiol.">
        <title>Baekduia soli gen. nov., sp. nov., a novel bacterium isolated from the soil of Baekdu Mountain and proposal of a novel family name, Baekduiaceae fam. nov.</title>
        <authorList>
            <person name="An D.S."/>
            <person name="Siddiqi M.Z."/>
            <person name="Kim K.H."/>
            <person name="Yu H.S."/>
            <person name="Im W.T."/>
        </authorList>
    </citation>
    <scope>NUCLEOTIDE SEQUENCE [LARGE SCALE GENOMIC DNA]</scope>
    <source>
        <strain evidence="3 4">BR7-21</strain>
    </source>
</reference>
<accession>A0A5B8U187</accession>
<dbReference type="AlphaFoldDB" id="A0A5B8U187"/>
<evidence type="ECO:0000313" key="3">
    <source>
        <dbReference type="EMBL" id="QEC46783.1"/>
    </source>
</evidence>